<sequence length="420" mass="45739">MRMRAFFIIVVTLFVILAASGGFYIYTYVERAAEVSHATDTSESPRSPITIVEEEHSVAASADVLSEEDNGGFSEGASSMSVPDAMEEIVSSAPLATKPLASIPPATVTPVALVLSLPSSVPFGDVFTEKGRVATRTPPREHYIAPEKLSPRPVNPRTVVLVRCVFKSGDREVGGALGSGVVISPEGHILTAAHILKPENDDAEKWKLDACSIAATDADLAPIDAYAAGNQRFIPAEVVYEPNDALYHNGHDLDFAILKIRDSSLPFVSMVRGLISLQPGDEVLALGYPGMETGLQALERYDGIYDNLFWFTDSLCSKSEVVETCGIRYRTKRHKATYKPLYFKKTELGIYTSFIRGGFSGGPMFYQGNLIGILVTTIENAYSDLWDLSQDGYWNWLHALTTDDIVSHLKVKGIALPTVP</sequence>
<reference evidence="1 2" key="1">
    <citation type="journal article" date="2016" name="Nat. Commun.">
        <title>Thousands of microbial genomes shed light on interconnected biogeochemical processes in an aquifer system.</title>
        <authorList>
            <person name="Anantharaman K."/>
            <person name="Brown C.T."/>
            <person name="Hug L.A."/>
            <person name="Sharon I."/>
            <person name="Castelle C.J."/>
            <person name="Probst A.J."/>
            <person name="Thomas B.C."/>
            <person name="Singh A."/>
            <person name="Wilkins M.J."/>
            <person name="Karaoz U."/>
            <person name="Brodie E.L."/>
            <person name="Williams K.H."/>
            <person name="Hubbard S.S."/>
            <person name="Banfield J.F."/>
        </authorList>
    </citation>
    <scope>NUCLEOTIDE SEQUENCE [LARGE SCALE GENOMIC DNA]</scope>
</reference>
<proteinExistence type="predicted"/>
<dbReference type="EMBL" id="MHQL01000059">
    <property type="protein sequence ID" value="OHA01571.1"/>
    <property type="molecule type" value="Genomic_DNA"/>
</dbReference>
<organism evidence="1 2">
    <name type="scientific">Candidatus Sungbacteria bacterium RIFCSPHIGHO2_02_FULL_51_29</name>
    <dbReference type="NCBI Taxonomy" id="1802273"/>
    <lineage>
        <taxon>Bacteria</taxon>
        <taxon>Candidatus Sungiibacteriota</taxon>
    </lineage>
</organism>
<dbReference type="Gene3D" id="2.40.10.10">
    <property type="entry name" value="Trypsin-like serine proteases"/>
    <property type="match status" value="2"/>
</dbReference>
<dbReference type="SUPFAM" id="SSF50494">
    <property type="entry name" value="Trypsin-like serine proteases"/>
    <property type="match status" value="1"/>
</dbReference>
<evidence type="ECO:0000313" key="2">
    <source>
        <dbReference type="Proteomes" id="UP000177811"/>
    </source>
</evidence>
<gene>
    <name evidence="1" type="ORF">A3C16_00335</name>
</gene>
<accession>A0A1G2KSZ5</accession>
<dbReference type="Pfam" id="PF13365">
    <property type="entry name" value="Trypsin_2"/>
    <property type="match status" value="1"/>
</dbReference>
<dbReference type="PANTHER" id="PTHR43019">
    <property type="entry name" value="SERINE ENDOPROTEASE DEGS"/>
    <property type="match status" value="1"/>
</dbReference>
<protein>
    <recommendedName>
        <fullName evidence="3">Peptidase S1 domain-containing protein</fullName>
    </recommendedName>
</protein>
<dbReference type="PANTHER" id="PTHR43019:SF23">
    <property type="entry name" value="PROTEASE DO-LIKE 5, CHLOROPLASTIC"/>
    <property type="match status" value="1"/>
</dbReference>
<dbReference type="Proteomes" id="UP000177811">
    <property type="component" value="Unassembled WGS sequence"/>
</dbReference>
<comment type="caution">
    <text evidence="1">The sequence shown here is derived from an EMBL/GenBank/DDBJ whole genome shotgun (WGS) entry which is preliminary data.</text>
</comment>
<evidence type="ECO:0000313" key="1">
    <source>
        <dbReference type="EMBL" id="OHA01571.1"/>
    </source>
</evidence>
<dbReference type="AlphaFoldDB" id="A0A1G2KSZ5"/>
<dbReference type="InterPro" id="IPR043504">
    <property type="entry name" value="Peptidase_S1_PA_chymotrypsin"/>
</dbReference>
<name>A0A1G2KSZ5_9BACT</name>
<dbReference type="InterPro" id="IPR009003">
    <property type="entry name" value="Peptidase_S1_PA"/>
</dbReference>
<evidence type="ECO:0008006" key="3">
    <source>
        <dbReference type="Google" id="ProtNLM"/>
    </source>
</evidence>